<dbReference type="PANTHER" id="PTHR48019">
    <property type="entry name" value="SERUM RESPONSE FACTOR HOMOLOG"/>
    <property type="match status" value="1"/>
</dbReference>
<feature type="domain" description="Myb-like" evidence="8">
    <location>
        <begin position="12"/>
        <end position="64"/>
    </location>
</feature>
<dbReference type="Pfam" id="PF01486">
    <property type="entry name" value="K-box"/>
    <property type="match status" value="1"/>
</dbReference>
<evidence type="ECO:0000256" key="1">
    <source>
        <dbReference type="ARBA" id="ARBA00004123"/>
    </source>
</evidence>
<feature type="domain" description="HTH myb-type" evidence="9">
    <location>
        <begin position="12"/>
        <end position="68"/>
    </location>
</feature>
<comment type="subcellular location">
    <subcellularLocation>
        <location evidence="1">Nucleus</location>
    </subcellularLocation>
</comment>
<dbReference type="SMART" id="SM00432">
    <property type="entry name" value="MADS"/>
    <property type="match status" value="1"/>
</dbReference>
<comment type="caution">
    <text evidence="11">The sequence shown here is derived from an EMBL/GenBank/DDBJ whole genome shotgun (WGS) entry which is preliminary data.</text>
</comment>
<dbReference type="Gene3D" id="1.10.10.60">
    <property type="entry name" value="Homeodomain-like"/>
    <property type="match status" value="2"/>
</dbReference>
<keyword evidence="2" id="KW-0805">Transcription regulation</keyword>
<evidence type="ECO:0000313" key="11">
    <source>
        <dbReference type="EMBL" id="KAK9271540.1"/>
    </source>
</evidence>
<keyword evidence="4" id="KW-0804">Transcription</keyword>
<feature type="domain" description="K-box" evidence="10">
    <location>
        <begin position="277"/>
        <end position="367"/>
    </location>
</feature>
<keyword evidence="5" id="KW-0539">Nucleus</keyword>
<gene>
    <name evidence="11" type="ORF">L1049_001900</name>
</gene>
<feature type="domain" description="MADS-box" evidence="7">
    <location>
        <begin position="208"/>
        <end position="251"/>
    </location>
</feature>
<keyword evidence="12" id="KW-1185">Reference proteome</keyword>
<dbReference type="Pfam" id="PF00249">
    <property type="entry name" value="Myb_DNA-binding"/>
    <property type="match status" value="1"/>
</dbReference>
<dbReference type="SUPFAM" id="SSF55455">
    <property type="entry name" value="SRF-like"/>
    <property type="match status" value="1"/>
</dbReference>
<dbReference type="Gene3D" id="3.40.1810.10">
    <property type="entry name" value="Transcription factor, MADS-box"/>
    <property type="match status" value="1"/>
</dbReference>
<evidence type="ECO:0000256" key="6">
    <source>
        <dbReference type="SAM" id="Coils"/>
    </source>
</evidence>
<dbReference type="InterPro" id="IPR036879">
    <property type="entry name" value="TF_MADSbox_sf"/>
</dbReference>
<dbReference type="InterPro" id="IPR002487">
    <property type="entry name" value="TF_Kbox"/>
</dbReference>
<dbReference type="SMART" id="SM00717">
    <property type="entry name" value="SANT"/>
    <property type="match status" value="1"/>
</dbReference>
<dbReference type="GO" id="GO:0000977">
    <property type="term" value="F:RNA polymerase II transcription regulatory region sequence-specific DNA binding"/>
    <property type="evidence" value="ECO:0007669"/>
    <property type="project" value="InterPro"/>
</dbReference>
<reference evidence="11 12" key="1">
    <citation type="journal article" date="2024" name="Plant J.">
        <title>Genome sequences and population genomics reveal climatic adaptation and genomic divergence between two closely related sweetgum species.</title>
        <authorList>
            <person name="Xu W.Q."/>
            <person name="Ren C.Q."/>
            <person name="Zhang X.Y."/>
            <person name="Comes H.P."/>
            <person name="Liu X.H."/>
            <person name="Li Y.G."/>
            <person name="Kettle C.J."/>
            <person name="Jalonen R."/>
            <person name="Gaisberger H."/>
            <person name="Ma Y.Z."/>
            <person name="Qiu Y.X."/>
        </authorList>
    </citation>
    <scope>NUCLEOTIDE SEQUENCE [LARGE SCALE GENOMIC DNA]</scope>
    <source>
        <strain evidence="11">Hangzhou</strain>
    </source>
</reference>
<dbReference type="InterPro" id="IPR050142">
    <property type="entry name" value="MADS-box/MEF2_TF"/>
</dbReference>
<evidence type="ECO:0000259" key="9">
    <source>
        <dbReference type="PROSITE" id="PS51294"/>
    </source>
</evidence>
<dbReference type="GO" id="GO:0046983">
    <property type="term" value="F:protein dimerization activity"/>
    <property type="evidence" value="ECO:0007669"/>
    <property type="project" value="InterPro"/>
</dbReference>
<evidence type="ECO:0000259" key="10">
    <source>
        <dbReference type="PROSITE" id="PS51297"/>
    </source>
</evidence>
<keyword evidence="3" id="KW-0238">DNA-binding</keyword>
<dbReference type="PROSITE" id="PS51294">
    <property type="entry name" value="HTH_MYB"/>
    <property type="match status" value="1"/>
</dbReference>
<dbReference type="Proteomes" id="UP001415857">
    <property type="component" value="Unassembled WGS sequence"/>
</dbReference>
<evidence type="ECO:0000313" key="12">
    <source>
        <dbReference type="Proteomes" id="UP001415857"/>
    </source>
</evidence>
<dbReference type="InterPro" id="IPR033896">
    <property type="entry name" value="MEF2-like_N"/>
</dbReference>
<dbReference type="SUPFAM" id="SSF46689">
    <property type="entry name" value="Homeodomain-like"/>
    <property type="match status" value="1"/>
</dbReference>
<dbReference type="InterPro" id="IPR001005">
    <property type="entry name" value="SANT/Myb"/>
</dbReference>
<evidence type="ECO:0000256" key="2">
    <source>
        <dbReference type="ARBA" id="ARBA00023015"/>
    </source>
</evidence>
<feature type="coiled-coil region" evidence="6">
    <location>
        <begin position="314"/>
        <end position="360"/>
    </location>
</feature>
<dbReference type="CDD" id="cd00265">
    <property type="entry name" value="MADS_MEF2_like"/>
    <property type="match status" value="1"/>
</dbReference>
<dbReference type="FunFam" id="3.40.1810.10:FF:000004">
    <property type="entry name" value="MADS-box transcription factor 1"/>
    <property type="match status" value="1"/>
</dbReference>
<dbReference type="InterPro" id="IPR009057">
    <property type="entry name" value="Homeodomain-like_sf"/>
</dbReference>
<dbReference type="InterPro" id="IPR017930">
    <property type="entry name" value="Myb_dom"/>
</dbReference>
<dbReference type="PRINTS" id="PR00404">
    <property type="entry name" value="MADSDOMAIN"/>
</dbReference>
<evidence type="ECO:0000259" key="8">
    <source>
        <dbReference type="PROSITE" id="PS50090"/>
    </source>
</evidence>
<dbReference type="EMBL" id="JBBPBK010000013">
    <property type="protein sequence ID" value="KAK9271540.1"/>
    <property type="molecule type" value="Genomic_DNA"/>
</dbReference>
<organism evidence="11 12">
    <name type="scientific">Liquidambar formosana</name>
    <name type="common">Formosan gum</name>
    <dbReference type="NCBI Taxonomy" id="63359"/>
    <lineage>
        <taxon>Eukaryota</taxon>
        <taxon>Viridiplantae</taxon>
        <taxon>Streptophyta</taxon>
        <taxon>Embryophyta</taxon>
        <taxon>Tracheophyta</taxon>
        <taxon>Spermatophyta</taxon>
        <taxon>Magnoliopsida</taxon>
        <taxon>eudicotyledons</taxon>
        <taxon>Gunneridae</taxon>
        <taxon>Pentapetalae</taxon>
        <taxon>Saxifragales</taxon>
        <taxon>Altingiaceae</taxon>
        <taxon>Liquidambar</taxon>
    </lineage>
</organism>
<name>A0AAP0NEL3_LIQFO</name>
<keyword evidence="6" id="KW-0175">Coiled coil</keyword>
<dbReference type="GO" id="GO:0048440">
    <property type="term" value="P:carpel development"/>
    <property type="evidence" value="ECO:0007669"/>
    <property type="project" value="UniProtKB-ARBA"/>
</dbReference>
<evidence type="ECO:0000256" key="3">
    <source>
        <dbReference type="ARBA" id="ARBA00023125"/>
    </source>
</evidence>
<evidence type="ECO:0000256" key="5">
    <source>
        <dbReference type="ARBA" id="ARBA00023242"/>
    </source>
</evidence>
<dbReference type="PROSITE" id="PS51297">
    <property type="entry name" value="K_BOX"/>
    <property type="match status" value="1"/>
</dbReference>
<dbReference type="InterPro" id="IPR002100">
    <property type="entry name" value="TF_MADSbox"/>
</dbReference>
<sequence length="433" mass="49268">MAAGLMGWEALDQGWRKGPWTPEEDKLLAEYVSLHGEGRWSCVAKSAGLNRSGKSCRLRWSTIARYLPGRTDNEIKNYWRTHFKKKEKSSTQKLEKRKTQILKQKQQQRNQQEDDIEKALLPHMEASESRMTEAQKKQEMIFMCPTLEDQCFSVMYQDAASWSDTVGGDGLWGGLWNLDGQHGRVDHTSDCNNIGMQNQATGFSCGGQVTFAKRRNGLLKKAYELSVLCDAEVALIIFSNRGKLYEFCSTSNMLKTLERYQKCSYGTVEVNRPSKELESSYREYLKLKAKFEALQQSQRNLLGEELGPLNSKELEQLERQLEGSLKLIRSTKTQFMLDQLSDLQNKEQALLESNKALVRKLDEINAKNHLRLSWEGGEQSIPYGQQQAQSQGIFQPLECNPTLQIGYNPVGSDQMAASSHAQQVNGFIPGWML</sequence>
<dbReference type="CDD" id="cd00167">
    <property type="entry name" value="SANT"/>
    <property type="match status" value="1"/>
</dbReference>
<dbReference type="PROSITE" id="PS50066">
    <property type="entry name" value="MADS_BOX_2"/>
    <property type="match status" value="1"/>
</dbReference>
<dbReference type="GO" id="GO:0005634">
    <property type="term" value="C:nucleus"/>
    <property type="evidence" value="ECO:0007669"/>
    <property type="project" value="UniProtKB-SubCell"/>
</dbReference>
<accession>A0AAP0NEL3</accession>
<dbReference type="Pfam" id="PF00319">
    <property type="entry name" value="SRF-TF"/>
    <property type="match status" value="1"/>
</dbReference>
<evidence type="ECO:0000256" key="4">
    <source>
        <dbReference type="ARBA" id="ARBA00023163"/>
    </source>
</evidence>
<dbReference type="GO" id="GO:0045944">
    <property type="term" value="P:positive regulation of transcription by RNA polymerase II"/>
    <property type="evidence" value="ECO:0007669"/>
    <property type="project" value="InterPro"/>
</dbReference>
<dbReference type="GO" id="GO:0003700">
    <property type="term" value="F:DNA-binding transcription factor activity"/>
    <property type="evidence" value="ECO:0007669"/>
    <property type="project" value="InterPro"/>
</dbReference>
<protein>
    <submittedName>
        <fullName evidence="11">Uncharacterized protein</fullName>
    </submittedName>
</protein>
<proteinExistence type="predicted"/>
<dbReference type="AlphaFoldDB" id="A0AAP0NEL3"/>
<evidence type="ECO:0000259" key="7">
    <source>
        <dbReference type="PROSITE" id="PS50066"/>
    </source>
</evidence>
<dbReference type="PROSITE" id="PS50090">
    <property type="entry name" value="MYB_LIKE"/>
    <property type="match status" value="1"/>
</dbReference>